<dbReference type="EMBL" id="JAUHHV010000001">
    <property type="protein sequence ID" value="KAK1434676.1"/>
    <property type="molecule type" value="Genomic_DNA"/>
</dbReference>
<dbReference type="AlphaFoldDB" id="A0AAD8L8R7"/>
<organism evidence="2 3">
    <name type="scientific">Tagetes erecta</name>
    <name type="common">African marigold</name>
    <dbReference type="NCBI Taxonomy" id="13708"/>
    <lineage>
        <taxon>Eukaryota</taxon>
        <taxon>Viridiplantae</taxon>
        <taxon>Streptophyta</taxon>
        <taxon>Embryophyta</taxon>
        <taxon>Tracheophyta</taxon>
        <taxon>Spermatophyta</taxon>
        <taxon>Magnoliopsida</taxon>
        <taxon>eudicotyledons</taxon>
        <taxon>Gunneridae</taxon>
        <taxon>Pentapetalae</taxon>
        <taxon>asterids</taxon>
        <taxon>campanulids</taxon>
        <taxon>Asterales</taxon>
        <taxon>Asteraceae</taxon>
        <taxon>Asteroideae</taxon>
        <taxon>Heliantheae alliance</taxon>
        <taxon>Tageteae</taxon>
        <taxon>Tagetes</taxon>
    </lineage>
</organism>
<gene>
    <name evidence="2" type="ORF">QVD17_00425</name>
</gene>
<evidence type="ECO:0000313" key="2">
    <source>
        <dbReference type="EMBL" id="KAK1434676.1"/>
    </source>
</evidence>
<accession>A0AAD8L8R7</accession>
<keyword evidence="3" id="KW-1185">Reference proteome</keyword>
<proteinExistence type="predicted"/>
<feature type="region of interest" description="Disordered" evidence="1">
    <location>
        <begin position="46"/>
        <end position="70"/>
    </location>
</feature>
<comment type="caution">
    <text evidence="2">The sequence shown here is derived from an EMBL/GenBank/DDBJ whole genome shotgun (WGS) entry which is preliminary data.</text>
</comment>
<name>A0AAD8L8R7_TARER</name>
<reference evidence="2" key="1">
    <citation type="journal article" date="2023" name="bioRxiv">
        <title>Improved chromosome-level genome assembly for marigold (Tagetes erecta).</title>
        <authorList>
            <person name="Jiang F."/>
            <person name="Yuan L."/>
            <person name="Wang S."/>
            <person name="Wang H."/>
            <person name="Xu D."/>
            <person name="Wang A."/>
            <person name="Fan W."/>
        </authorList>
    </citation>
    <scope>NUCLEOTIDE SEQUENCE</scope>
    <source>
        <strain evidence="2">WSJ</strain>
        <tissue evidence="2">Leaf</tissue>
    </source>
</reference>
<dbReference type="Proteomes" id="UP001229421">
    <property type="component" value="Unassembled WGS sequence"/>
</dbReference>
<sequence>MPDMLVDLSTGVLRADPRFEILSPLKKKKKKKKKDSIFFFIRSSSSCPNQDTHLRSDHRSHPSNNRSEFL</sequence>
<protein>
    <submittedName>
        <fullName evidence="2">Uncharacterized protein</fullName>
    </submittedName>
</protein>
<evidence type="ECO:0000313" key="3">
    <source>
        <dbReference type="Proteomes" id="UP001229421"/>
    </source>
</evidence>
<evidence type="ECO:0000256" key="1">
    <source>
        <dbReference type="SAM" id="MobiDB-lite"/>
    </source>
</evidence>